<dbReference type="STRING" id="1672749.BJF92_02855"/>
<dbReference type="Gene3D" id="1.20.1270.180">
    <property type="match status" value="1"/>
</dbReference>
<protein>
    <recommendedName>
        <fullName evidence="1">Lysozyme inhibitor LprI-like N-terminal domain-containing protein</fullName>
    </recommendedName>
</protein>
<gene>
    <name evidence="2" type="ORF">BJF92_02855</name>
</gene>
<evidence type="ECO:0000259" key="1">
    <source>
        <dbReference type="Pfam" id="PF07007"/>
    </source>
</evidence>
<comment type="caution">
    <text evidence="2">The sequence shown here is derived from an EMBL/GenBank/DDBJ whole genome shotgun (WGS) entry which is preliminary data.</text>
</comment>
<dbReference type="AlphaFoldDB" id="A0A1Q9ACD0"/>
<evidence type="ECO:0000313" key="3">
    <source>
        <dbReference type="Proteomes" id="UP000186143"/>
    </source>
</evidence>
<accession>A0A1Q9ACD0</accession>
<proteinExistence type="predicted"/>
<dbReference type="InterPro" id="IPR009739">
    <property type="entry name" value="LprI-like_N"/>
</dbReference>
<dbReference type="Pfam" id="PF07007">
    <property type="entry name" value="LprI"/>
    <property type="match status" value="1"/>
</dbReference>
<sequence length="138" mass="14863">MALLCGLVAGLCGTRAQAQDAPQIDCEQAESQMELNYCADQDYAEADQALNETYRQAMTRLRKADADLAATPGAEAGAVEALKAAQRGWIAYRDGQCILAGLPVRGGTMEPMLVLNCQADLTRKRTQELKETIAALDQ</sequence>
<feature type="domain" description="Lysozyme inhibitor LprI-like N-terminal" evidence="1">
    <location>
        <begin position="27"/>
        <end position="129"/>
    </location>
</feature>
<dbReference type="PANTHER" id="PTHR39176">
    <property type="entry name" value="PERIPLASMIC PROTEIN-RELATED"/>
    <property type="match status" value="1"/>
</dbReference>
<dbReference type="PANTHER" id="PTHR39176:SF1">
    <property type="entry name" value="PERIPLASMIC PROTEIN"/>
    <property type="match status" value="1"/>
</dbReference>
<dbReference type="Proteomes" id="UP000186143">
    <property type="component" value="Unassembled WGS sequence"/>
</dbReference>
<reference evidence="2 3" key="1">
    <citation type="submission" date="2016-09" db="EMBL/GenBank/DDBJ databases">
        <title>Rhizobium sp. nov., a novel species isolated from the rice rhizosphere.</title>
        <authorList>
            <person name="Zhao J."/>
            <person name="Zhang X."/>
        </authorList>
    </citation>
    <scope>NUCLEOTIDE SEQUENCE [LARGE SCALE GENOMIC DNA]</scope>
    <source>
        <strain evidence="2 3">MH17</strain>
    </source>
</reference>
<evidence type="ECO:0000313" key="2">
    <source>
        <dbReference type="EMBL" id="OLP52529.1"/>
    </source>
</evidence>
<name>A0A1Q9ACD0_9HYPH</name>
<dbReference type="EMBL" id="MKIO01000048">
    <property type="protein sequence ID" value="OLP52529.1"/>
    <property type="molecule type" value="Genomic_DNA"/>
</dbReference>
<organism evidence="2 3">
    <name type="scientific">Xaviernesmea rhizosphaerae</name>
    <dbReference type="NCBI Taxonomy" id="1672749"/>
    <lineage>
        <taxon>Bacteria</taxon>
        <taxon>Pseudomonadati</taxon>
        <taxon>Pseudomonadota</taxon>
        <taxon>Alphaproteobacteria</taxon>
        <taxon>Hyphomicrobiales</taxon>
        <taxon>Rhizobiaceae</taxon>
        <taxon>Rhizobium/Agrobacterium group</taxon>
        <taxon>Xaviernesmea</taxon>
    </lineage>
</organism>